<feature type="region of interest" description="Disordered" evidence="5">
    <location>
        <begin position="168"/>
        <end position="187"/>
    </location>
</feature>
<dbReference type="PANTHER" id="PTHR33337:SF40">
    <property type="entry name" value="CENP-V_GFA DOMAIN-CONTAINING PROTEIN-RELATED"/>
    <property type="match status" value="1"/>
</dbReference>
<dbReference type="GeneID" id="70186639"/>
<keyword evidence="4" id="KW-0456">Lyase</keyword>
<evidence type="ECO:0000256" key="4">
    <source>
        <dbReference type="ARBA" id="ARBA00023239"/>
    </source>
</evidence>
<feature type="compositionally biased region" description="Basic and acidic residues" evidence="5">
    <location>
        <begin position="17"/>
        <end position="32"/>
    </location>
</feature>
<feature type="domain" description="CENP-V/GFA" evidence="6">
    <location>
        <begin position="58"/>
        <end position="183"/>
    </location>
</feature>
<protein>
    <submittedName>
        <fullName evidence="7">Mss4-like protein</fullName>
    </submittedName>
</protein>
<dbReference type="GO" id="GO:0046872">
    <property type="term" value="F:metal ion binding"/>
    <property type="evidence" value="ECO:0007669"/>
    <property type="project" value="UniProtKB-KW"/>
</dbReference>
<dbReference type="AlphaFoldDB" id="A0A9P9BML2"/>
<evidence type="ECO:0000259" key="6">
    <source>
        <dbReference type="PROSITE" id="PS51891"/>
    </source>
</evidence>
<evidence type="ECO:0000256" key="2">
    <source>
        <dbReference type="ARBA" id="ARBA00022723"/>
    </source>
</evidence>
<keyword evidence="2" id="KW-0479">Metal-binding</keyword>
<dbReference type="PANTHER" id="PTHR33337">
    <property type="entry name" value="GFA DOMAIN-CONTAINING PROTEIN"/>
    <property type="match status" value="1"/>
</dbReference>
<dbReference type="InterPro" id="IPR011057">
    <property type="entry name" value="Mss4-like_sf"/>
</dbReference>
<evidence type="ECO:0000256" key="3">
    <source>
        <dbReference type="ARBA" id="ARBA00022833"/>
    </source>
</evidence>
<name>A0A9P9BML2_9PEZI</name>
<comment type="caution">
    <text evidence="7">The sequence shown here is derived from an EMBL/GenBank/DDBJ whole genome shotgun (WGS) entry which is preliminary data.</text>
</comment>
<evidence type="ECO:0000313" key="7">
    <source>
        <dbReference type="EMBL" id="KAH7026383.1"/>
    </source>
</evidence>
<feature type="compositionally biased region" description="Basic and acidic residues" evidence="5">
    <location>
        <begin position="178"/>
        <end position="187"/>
    </location>
</feature>
<accession>A0A9P9BML2</accession>
<proteinExistence type="inferred from homology"/>
<dbReference type="Pfam" id="PF04828">
    <property type="entry name" value="GFA"/>
    <property type="match status" value="1"/>
</dbReference>
<dbReference type="GO" id="GO:0016846">
    <property type="term" value="F:carbon-sulfur lyase activity"/>
    <property type="evidence" value="ECO:0007669"/>
    <property type="project" value="InterPro"/>
</dbReference>
<evidence type="ECO:0000256" key="1">
    <source>
        <dbReference type="ARBA" id="ARBA00005495"/>
    </source>
</evidence>
<comment type="similarity">
    <text evidence="1">Belongs to the Gfa family.</text>
</comment>
<dbReference type="Gene3D" id="3.90.1590.10">
    <property type="entry name" value="glutathione-dependent formaldehyde- activating enzyme (gfa)"/>
    <property type="match status" value="1"/>
</dbReference>
<dbReference type="PROSITE" id="PS51891">
    <property type="entry name" value="CENP_V_GFA"/>
    <property type="match status" value="1"/>
</dbReference>
<dbReference type="OrthoDB" id="9970124at2759"/>
<dbReference type="RefSeq" id="XP_046009600.1">
    <property type="nucleotide sequence ID" value="XM_046157093.1"/>
</dbReference>
<feature type="region of interest" description="Disordered" evidence="5">
    <location>
        <begin position="1"/>
        <end position="32"/>
    </location>
</feature>
<organism evidence="7 8">
    <name type="scientific">Microdochium trichocladiopsis</name>
    <dbReference type="NCBI Taxonomy" id="1682393"/>
    <lineage>
        <taxon>Eukaryota</taxon>
        <taxon>Fungi</taxon>
        <taxon>Dikarya</taxon>
        <taxon>Ascomycota</taxon>
        <taxon>Pezizomycotina</taxon>
        <taxon>Sordariomycetes</taxon>
        <taxon>Xylariomycetidae</taxon>
        <taxon>Xylariales</taxon>
        <taxon>Microdochiaceae</taxon>
        <taxon>Microdochium</taxon>
    </lineage>
</organism>
<evidence type="ECO:0000256" key="5">
    <source>
        <dbReference type="SAM" id="MobiDB-lite"/>
    </source>
</evidence>
<dbReference type="InterPro" id="IPR006913">
    <property type="entry name" value="CENP-V/GFA"/>
</dbReference>
<dbReference type="Proteomes" id="UP000756346">
    <property type="component" value="Unassembled WGS sequence"/>
</dbReference>
<keyword evidence="8" id="KW-1185">Reference proteome</keyword>
<sequence>MAECSSNSRSLAASSTLDHHSGSNDRWQDEPPYKLTVQKAADAGADTTGRREKFEKKLEAQCHCGRVRYWISRDKPLVAKFCHCHGCQKLHGAPFQWAAIFHKSDILFEHGAQGIEFYNSGNRNAAHDLPCKLSCQYCRAPIMDEGRRMVLLFPTLIDFARVPADAGDGLGPSVQHPGKQERSEEDAKRLKDGFYPDCHIFYSQRLVDIPDSKPKWKGLDGADGILCDNMP</sequence>
<feature type="compositionally biased region" description="Low complexity" evidence="5">
    <location>
        <begin position="1"/>
        <end position="15"/>
    </location>
</feature>
<reference evidence="7" key="1">
    <citation type="journal article" date="2021" name="Nat. Commun.">
        <title>Genetic determinants of endophytism in the Arabidopsis root mycobiome.</title>
        <authorList>
            <person name="Mesny F."/>
            <person name="Miyauchi S."/>
            <person name="Thiergart T."/>
            <person name="Pickel B."/>
            <person name="Atanasova L."/>
            <person name="Karlsson M."/>
            <person name="Huettel B."/>
            <person name="Barry K.W."/>
            <person name="Haridas S."/>
            <person name="Chen C."/>
            <person name="Bauer D."/>
            <person name="Andreopoulos W."/>
            <person name="Pangilinan J."/>
            <person name="LaButti K."/>
            <person name="Riley R."/>
            <person name="Lipzen A."/>
            <person name="Clum A."/>
            <person name="Drula E."/>
            <person name="Henrissat B."/>
            <person name="Kohler A."/>
            <person name="Grigoriev I.V."/>
            <person name="Martin F.M."/>
            <person name="Hacquard S."/>
        </authorList>
    </citation>
    <scope>NUCLEOTIDE SEQUENCE</scope>
    <source>
        <strain evidence="7">MPI-CAGE-CH-0230</strain>
    </source>
</reference>
<evidence type="ECO:0000313" key="8">
    <source>
        <dbReference type="Proteomes" id="UP000756346"/>
    </source>
</evidence>
<gene>
    <name evidence="7" type="ORF">B0I36DRAFT_352252</name>
</gene>
<keyword evidence="3" id="KW-0862">Zinc</keyword>
<dbReference type="SUPFAM" id="SSF51316">
    <property type="entry name" value="Mss4-like"/>
    <property type="match status" value="1"/>
</dbReference>
<dbReference type="EMBL" id="JAGTJQ010000008">
    <property type="protein sequence ID" value="KAH7026383.1"/>
    <property type="molecule type" value="Genomic_DNA"/>
</dbReference>